<evidence type="ECO:0000256" key="2">
    <source>
        <dbReference type="ARBA" id="ARBA00023125"/>
    </source>
</evidence>
<dbReference type="InterPro" id="IPR018490">
    <property type="entry name" value="cNMP-bd_dom_sf"/>
</dbReference>
<comment type="caution">
    <text evidence="5">The sequence shown here is derived from an EMBL/GenBank/DDBJ whole genome shotgun (WGS) entry which is preliminary data.</text>
</comment>
<dbReference type="SMART" id="SM00419">
    <property type="entry name" value="HTH_CRP"/>
    <property type="match status" value="1"/>
</dbReference>
<evidence type="ECO:0000256" key="1">
    <source>
        <dbReference type="ARBA" id="ARBA00023015"/>
    </source>
</evidence>
<sequence length="269" mass="30674">MIGSAISVRQDDFRESSNYTQVAESIVKPAMPISLENILSRYSELGLEDLERLANVQCNQMELKKNQKLYSLCQGGADIFVVRKGWVSLYHSLGSRGHDICNVYMPGDIVGIRESFFDNHEITIVALENSVLDKVSLEDIHRIYNDCEAIKKAIISYVMVNDNITIERLRSCTHHKAEDRVAHFLLEIFARYNFKEMIGSNVFSFPITQEVVGELLGITSVHVSRCMTVLEQKKMIRKARSTIRLLQPEMMAELTGFDESLIYGCLRRS</sequence>
<evidence type="ECO:0000259" key="4">
    <source>
        <dbReference type="PROSITE" id="PS51063"/>
    </source>
</evidence>
<dbReference type="GO" id="GO:0006355">
    <property type="term" value="P:regulation of DNA-templated transcription"/>
    <property type="evidence" value="ECO:0007669"/>
    <property type="project" value="InterPro"/>
</dbReference>
<dbReference type="CDD" id="cd00038">
    <property type="entry name" value="CAP_ED"/>
    <property type="match status" value="1"/>
</dbReference>
<keyword evidence="3" id="KW-0804">Transcription</keyword>
<gene>
    <name evidence="5" type="ORF">LCGC14_0167070</name>
</gene>
<feature type="domain" description="HTH crp-type" evidence="4">
    <location>
        <begin position="175"/>
        <end position="249"/>
    </location>
</feature>
<evidence type="ECO:0000313" key="5">
    <source>
        <dbReference type="EMBL" id="KKN96399.1"/>
    </source>
</evidence>
<dbReference type="SUPFAM" id="SSF51206">
    <property type="entry name" value="cAMP-binding domain-like"/>
    <property type="match status" value="1"/>
</dbReference>
<dbReference type="Gene3D" id="1.10.10.10">
    <property type="entry name" value="Winged helix-like DNA-binding domain superfamily/Winged helix DNA-binding domain"/>
    <property type="match status" value="1"/>
</dbReference>
<reference evidence="5" key="1">
    <citation type="journal article" date="2015" name="Nature">
        <title>Complex archaea that bridge the gap between prokaryotes and eukaryotes.</title>
        <authorList>
            <person name="Spang A."/>
            <person name="Saw J.H."/>
            <person name="Jorgensen S.L."/>
            <person name="Zaremba-Niedzwiedzka K."/>
            <person name="Martijn J."/>
            <person name="Lind A.E."/>
            <person name="van Eijk R."/>
            <person name="Schleper C."/>
            <person name="Guy L."/>
            <person name="Ettema T.J."/>
        </authorList>
    </citation>
    <scope>NUCLEOTIDE SEQUENCE</scope>
</reference>
<dbReference type="InterPro" id="IPR012318">
    <property type="entry name" value="HTH_CRP"/>
</dbReference>
<dbReference type="InterPro" id="IPR014710">
    <property type="entry name" value="RmlC-like_jellyroll"/>
</dbReference>
<dbReference type="InterPro" id="IPR000595">
    <property type="entry name" value="cNMP-bd_dom"/>
</dbReference>
<dbReference type="SUPFAM" id="SSF46785">
    <property type="entry name" value="Winged helix' DNA-binding domain"/>
    <property type="match status" value="1"/>
</dbReference>
<proteinExistence type="predicted"/>
<evidence type="ECO:0000256" key="3">
    <source>
        <dbReference type="ARBA" id="ARBA00023163"/>
    </source>
</evidence>
<organism evidence="5">
    <name type="scientific">marine sediment metagenome</name>
    <dbReference type="NCBI Taxonomy" id="412755"/>
    <lineage>
        <taxon>unclassified sequences</taxon>
        <taxon>metagenomes</taxon>
        <taxon>ecological metagenomes</taxon>
    </lineage>
</organism>
<dbReference type="InterPro" id="IPR036390">
    <property type="entry name" value="WH_DNA-bd_sf"/>
</dbReference>
<dbReference type="Pfam" id="PF00027">
    <property type="entry name" value="cNMP_binding"/>
    <property type="match status" value="1"/>
</dbReference>
<keyword evidence="2" id="KW-0238">DNA-binding</keyword>
<dbReference type="Pfam" id="PF13545">
    <property type="entry name" value="HTH_Crp_2"/>
    <property type="match status" value="1"/>
</dbReference>
<dbReference type="GO" id="GO:0003677">
    <property type="term" value="F:DNA binding"/>
    <property type="evidence" value="ECO:0007669"/>
    <property type="project" value="UniProtKB-KW"/>
</dbReference>
<accession>A0A0F9UXD5</accession>
<name>A0A0F9UXD5_9ZZZZ</name>
<dbReference type="AlphaFoldDB" id="A0A0F9UXD5"/>
<dbReference type="Gene3D" id="2.60.120.10">
    <property type="entry name" value="Jelly Rolls"/>
    <property type="match status" value="1"/>
</dbReference>
<dbReference type="EMBL" id="LAZR01000064">
    <property type="protein sequence ID" value="KKN96399.1"/>
    <property type="molecule type" value="Genomic_DNA"/>
</dbReference>
<dbReference type="InterPro" id="IPR036388">
    <property type="entry name" value="WH-like_DNA-bd_sf"/>
</dbReference>
<protein>
    <recommendedName>
        <fullName evidence="4">HTH crp-type domain-containing protein</fullName>
    </recommendedName>
</protein>
<dbReference type="PROSITE" id="PS51063">
    <property type="entry name" value="HTH_CRP_2"/>
    <property type="match status" value="1"/>
</dbReference>
<keyword evidence="1" id="KW-0805">Transcription regulation</keyword>